<dbReference type="InterPro" id="IPR005263">
    <property type="entry name" value="DapA"/>
</dbReference>
<accession>A0ABT4I4B8</accession>
<gene>
    <name evidence="12" type="primary">dapA</name>
    <name evidence="12" type="ORF">OHJ16_00730</name>
</gene>
<dbReference type="EMBL" id="JAPTMY010000001">
    <property type="protein sequence ID" value="MCZ0856574.1"/>
    <property type="molecule type" value="Genomic_DNA"/>
</dbReference>
<dbReference type="Proteomes" id="UP001072034">
    <property type="component" value="Unassembled WGS sequence"/>
</dbReference>
<evidence type="ECO:0000256" key="11">
    <source>
        <dbReference type="PIRNR" id="PIRNR001365"/>
    </source>
</evidence>
<comment type="function">
    <text evidence="1">Catalyzes the condensation of (S)-aspartate-beta-semialdehyde [(S)-ASA] and pyruvate to 4-hydroxy-tetrahydrodipicolinate (HTPA).</text>
</comment>
<name>A0ABT4I4B8_9ACTO</name>
<dbReference type="PRINTS" id="PR00146">
    <property type="entry name" value="DHPICSNTHASE"/>
</dbReference>
<reference evidence="12" key="1">
    <citation type="submission" date="2022-10" db="EMBL/GenBank/DDBJ databases">
        <title>Genome sequence of Actinomyces israelii ATCC 10048.</title>
        <authorList>
            <person name="Watt R.M."/>
            <person name="Tong W.M."/>
        </authorList>
    </citation>
    <scope>NUCLEOTIDE SEQUENCE</scope>
    <source>
        <strain evidence="12">ATCC 10048</strain>
    </source>
</reference>
<evidence type="ECO:0000256" key="2">
    <source>
        <dbReference type="ARBA" id="ARBA00005120"/>
    </source>
</evidence>
<evidence type="ECO:0000256" key="9">
    <source>
        <dbReference type="ARBA" id="ARBA00047836"/>
    </source>
</evidence>
<dbReference type="InterPro" id="IPR013785">
    <property type="entry name" value="Aldolase_TIM"/>
</dbReference>
<dbReference type="SMART" id="SM01130">
    <property type="entry name" value="DHDPS"/>
    <property type="match status" value="1"/>
</dbReference>
<dbReference type="EC" id="4.3.3.7" evidence="3 10"/>
<dbReference type="GO" id="GO:0008840">
    <property type="term" value="F:4-hydroxy-tetrahydrodipicolinate synthase activity"/>
    <property type="evidence" value="ECO:0007669"/>
    <property type="project" value="UniProtKB-EC"/>
</dbReference>
<evidence type="ECO:0000313" key="12">
    <source>
        <dbReference type="EMBL" id="MCZ0856574.1"/>
    </source>
</evidence>
<protein>
    <recommendedName>
        <fullName evidence="3 10">4-hydroxy-tetrahydrodipicolinate synthase</fullName>
        <ecNumber evidence="3 10">4.3.3.7</ecNumber>
    </recommendedName>
</protein>
<dbReference type="SUPFAM" id="SSF51569">
    <property type="entry name" value="Aldolase"/>
    <property type="match status" value="1"/>
</dbReference>
<evidence type="ECO:0000256" key="8">
    <source>
        <dbReference type="ARBA" id="ARBA00023270"/>
    </source>
</evidence>
<keyword evidence="8" id="KW-0704">Schiff base</keyword>
<evidence type="ECO:0000256" key="6">
    <source>
        <dbReference type="ARBA" id="ARBA00023154"/>
    </source>
</evidence>
<dbReference type="Pfam" id="PF00701">
    <property type="entry name" value="DHDPS"/>
    <property type="match status" value="1"/>
</dbReference>
<evidence type="ECO:0000256" key="5">
    <source>
        <dbReference type="ARBA" id="ARBA00022915"/>
    </source>
</evidence>
<dbReference type="NCBIfam" id="TIGR00674">
    <property type="entry name" value="dapA"/>
    <property type="match status" value="1"/>
</dbReference>
<evidence type="ECO:0000256" key="7">
    <source>
        <dbReference type="ARBA" id="ARBA00023239"/>
    </source>
</evidence>
<dbReference type="InterPro" id="IPR002220">
    <property type="entry name" value="DapA-like"/>
</dbReference>
<evidence type="ECO:0000256" key="4">
    <source>
        <dbReference type="ARBA" id="ARBA00022605"/>
    </source>
</evidence>
<organism evidence="12 13">
    <name type="scientific">Actinomyces israelii</name>
    <dbReference type="NCBI Taxonomy" id="1659"/>
    <lineage>
        <taxon>Bacteria</taxon>
        <taxon>Bacillati</taxon>
        <taxon>Actinomycetota</taxon>
        <taxon>Actinomycetes</taxon>
        <taxon>Actinomycetales</taxon>
        <taxon>Actinomycetaceae</taxon>
        <taxon>Actinomyces</taxon>
    </lineage>
</organism>
<evidence type="ECO:0000256" key="3">
    <source>
        <dbReference type="ARBA" id="ARBA00012086"/>
    </source>
</evidence>
<sequence length="298" mass="31547">MLTPRGVIPALVTPLSREGDLLEQGLRDVIDYTIAAGVHGVFVLGSAGEFYGLSKETKRRVIEIAVEHAAGRVPVYAGASEITTRSAVEVARTAQEIGGVSALSVLTPYFMSPTQSELVRHFTAVAAGTELPIILYTNPARAHVELTLETIVALSKVDNIIGLKDSAGDLAFTRRVIQETPEDFSVLIGRDNLILDALRAGAAGAIASTANIAPAISVGIYSAFAAGDLDEARRRQEELVPLRALLDKATFPVVLKEGLRMAGVEAGYCLQPASELTEPYRTRLAEYVAEHVAGAAGA</sequence>
<comment type="pathway">
    <text evidence="2">Amino-acid biosynthesis; L-lysine biosynthesis via DAP pathway; (S)-tetrahydrodipicolinate from L-aspartate: step 3/4.</text>
</comment>
<dbReference type="CDD" id="cd00408">
    <property type="entry name" value="DHDPS-like"/>
    <property type="match status" value="1"/>
</dbReference>
<dbReference type="PANTHER" id="PTHR42849:SF1">
    <property type="entry name" value="N-ACETYLNEURAMINATE LYASE"/>
    <property type="match status" value="1"/>
</dbReference>
<dbReference type="PANTHER" id="PTHR42849">
    <property type="entry name" value="N-ACETYLNEURAMINATE LYASE"/>
    <property type="match status" value="1"/>
</dbReference>
<comment type="caution">
    <text evidence="12">The sequence shown here is derived from an EMBL/GenBank/DDBJ whole genome shotgun (WGS) entry which is preliminary data.</text>
</comment>
<proteinExistence type="inferred from homology"/>
<evidence type="ECO:0000313" key="13">
    <source>
        <dbReference type="Proteomes" id="UP001072034"/>
    </source>
</evidence>
<evidence type="ECO:0000256" key="10">
    <source>
        <dbReference type="NCBIfam" id="TIGR00674"/>
    </source>
</evidence>
<dbReference type="PIRSF" id="PIRSF001365">
    <property type="entry name" value="DHDPS"/>
    <property type="match status" value="1"/>
</dbReference>
<comment type="similarity">
    <text evidence="11">Belongs to the DapA family.</text>
</comment>
<keyword evidence="13" id="KW-1185">Reference proteome</keyword>
<keyword evidence="7 11" id="KW-0456">Lyase</keyword>
<dbReference type="RefSeq" id="WP_043558123.1">
    <property type="nucleotide sequence ID" value="NZ_CP124548.1"/>
</dbReference>
<keyword evidence="4" id="KW-0028">Amino-acid biosynthesis</keyword>
<comment type="catalytic activity">
    <reaction evidence="9">
        <text>L-aspartate 4-semialdehyde + pyruvate = (2S,4S)-4-hydroxy-2,3,4,5-tetrahydrodipicolinate + H2O + H(+)</text>
        <dbReference type="Rhea" id="RHEA:34171"/>
        <dbReference type="ChEBI" id="CHEBI:15361"/>
        <dbReference type="ChEBI" id="CHEBI:15377"/>
        <dbReference type="ChEBI" id="CHEBI:15378"/>
        <dbReference type="ChEBI" id="CHEBI:67139"/>
        <dbReference type="ChEBI" id="CHEBI:537519"/>
        <dbReference type="EC" id="4.3.3.7"/>
    </reaction>
</comment>
<keyword evidence="5" id="KW-0220">Diaminopimelate biosynthesis</keyword>
<dbReference type="Gene3D" id="3.20.20.70">
    <property type="entry name" value="Aldolase class I"/>
    <property type="match status" value="1"/>
</dbReference>
<evidence type="ECO:0000256" key="1">
    <source>
        <dbReference type="ARBA" id="ARBA00003294"/>
    </source>
</evidence>
<keyword evidence="6" id="KW-0457">Lysine biosynthesis</keyword>